<dbReference type="InterPro" id="IPR011009">
    <property type="entry name" value="Kinase-like_dom_sf"/>
</dbReference>
<proteinExistence type="inferred from homology"/>
<dbReference type="PANTHER" id="PTHR43173">
    <property type="entry name" value="ABC1 FAMILY PROTEIN"/>
    <property type="match status" value="1"/>
</dbReference>
<dbReference type="WBParaSite" id="maker-uti_cns_0000591-snap-gene-1.16-mRNA-1">
    <property type="protein sequence ID" value="maker-uti_cns_0000591-snap-gene-1.16-mRNA-1"/>
    <property type="gene ID" value="maker-uti_cns_0000591-snap-gene-1.16"/>
</dbReference>
<keyword evidence="4" id="KW-1185">Reference proteome</keyword>
<evidence type="ECO:0000259" key="3">
    <source>
        <dbReference type="Pfam" id="PF03109"/>
    </source>
</evidence>
<dbReference type="CDD" id="cd13969">
    <property type="entry name" value="ADCK1-like"/>
    <property type="match status" value="1"/>
</dbReference>
<keyword evidence="2" id="KW-0732">Signal</keyword>
<evidence type="ECO:0000313" key="5">
    <source>
        <dbReference type="WBParaSite" id="maker-uti_cns_0000591-snap-gene-1.16-mRNA-1"/>
    </source>
</evidence>
<feature type="signal peptide" evidence="2">
    <location>
        <begin position="1"/>
        <end position="22"/>
    </location>
</feature>
<evidence type="ECO:0000313" key="4">
    <source>
        <dbReference type="Proteomes" id="UP000095280"/>
    </source>
</evidence>
<feature type="domain" description="ABC1 atypical kinase-like" evidence="3">
    <location>
        <begin position="119"/>
        <end position="363"/>
    </location>
</feature>
<reference evidence="5" key="1">
    <citation type="submission" date="2016-11" db="UniProtKB">
        <authorList>
            <consortium name="WormBaseParasite"/>
        </authorList>
    </citation>
    <scope>IDENTIFICATION</scope>
</reference>
<dbReference type="Pfam" id="PF03109">
    <property type="entry name" value="ABC1"/>
    <property type="match status" value="1"/>
</dbReference>
<dbReference type="PANTHER" id="PTHR43173:SF28">
    <property type="entry name" value="AARF DOMAIN CONTAINING KINASE 5"/>
    <property type="match status" value="1"/>
</dbReference>
<accession>A0A1I8G166</accession>
<evidence type="ECO:0000256" key="1">
    <source>
        <dbReference type="ARBA" id="ARBA00009670"/>
    </source>
</evidence>
<organism evidence="4 5">
    <name type="scientific">Macrostomum lignano</name>
    <dbReference type="NCBI Taxonomy" id="282301"/>
    <lineage>
        <taxon>Eukaryota</taxon>
        <taxon>Metazoa</taxon>
        <taxon>Spiralia</taxon>
        <taxon>Lophotrochozoa</taxon>
        <taxon>Platyhelminthes</taxon>
        <taxon>Rhabditophora</taxon>
        <taxon>Macrostomorpha</taxon>
        <taxon>Macrostomida</taxon>
        <taxon>Macrostomidae</taxon>
        <taxon>Macrostomum</taxon>
    </lineage>
</organism>
<evidence type="ECO:0000256" key="2">
    <source>
        <dbReference type="SAM" id="SignalP"/>
    </source>
</evidence>
<dbReference type="SUPFAM" id="SSF56112">
    <property type="entry name" value="Protein kinase-like (PK-like)"/>
    <property type="match status" value="1"/>
</dbReference>
<dbReference type="AlphaFoldDB" id="A0A1I8G166"/>
<dbReference type="InterPro" id="IPR051130">
    <property type="entry name" value="Mito_struct-func_regulator"/>
</dbReference>
<comment type="similarity">
    <text evidence="1">Belongs to the protein kinase superfamily. ADCK protein kinase family.</text>
</comment>
<dbReference type="Proteomes" id="UP000095280">
    <property type="component" value="Unplaced"/>
</dbReference>
<sequence>MSGRMRSVAMATVGIGAVTAAAATVATSSVPPQGAGWFRFANTARHGAVVALDYKLSLLLLTEGSPEYDRALHRCHSRAADRILAGCLQNGGLYIKLGQGLCAMNHILPAEYGAKLRLLQNEALRRKKHDLDRIFAEDLGTSPEAAFASFDRQPCASASIADVHRAVTQSGQPVAVKVQHGDLRGRFPSDIRTLELLLRFVGLLHPDFNFAWVLADLKDTLAQELDFENEAANAERCATDLKGLAAVPRVHRGLISKRVLTMDWIDGVKINDKAGIQSLGLSLTDVDNQLVRVSARQIFGTGFVHADPHPGNILVRRSATRPGRPELVVLDHGLYQRLSESERLGLSKLYAAALWQDDAAAKAYAAELGVSDHRTLCEILLQRPVLSGAGAARRLFHVHHMTPEERRYMVQMASERFDQIMATLRQMPKSLLLCIRNINTVRSVLQDHGHPMNRYPVMFAAALRGQFPDRLRWPDRLRLGWLLAAAWLRLLADRLVAGLAAFYLSRFAPEASAAIAKTAAKTSEALGGV</sequence>
<protein>
    <submittedName>
        <fullName evidence="5">ABC1 domain-containing protein</fullName>
    </submittedName>
</protein>
<dbReference type="InterPro" id="IPR004147">
    <property type="entry name" value="ABC1_dom"/>
</dbReference>
<dbReference type="InterPro" id="IPR045307">
    <property type="entry name" value="ADCK1_dom"/>
</dbReference>
<feature type="chain" id="PRO_5009318961" evidence="2">
    <location>
        <begin position="23"/>
        <end position="529"/>
    </location>
</feature>
<name>A0A1I8G166_9PLAT</name>